<evidence type="ECO:0000256" key="1">
    <source>
        <dbReference type="ARBA" id="ARBA00001974"/>
    </source>
</evidence>
<dbReference type="CDD" id="cd06198">
    <property type="entry name" value="FNR_like_3"/>
    <property type="match status" value="1"/>
</dbReference>
<gene>
    <name evidence="10" type="ORF">PCA31118_00905</name>
</gene>
<dbReference type="Gene3D" id="2.40.30.10">
    <property type="entry name" value="Translation factors"/>
    <property type="match status" value="1"/>
</dbReference>
<dbReference type="SUPFAM" id="SSF63380">
    <property type="entry name" value="Riboflavin synthase domain-like"/>
    <property type="match status" value="1"/>
</dbReference>
<dbReference type="InterPro" id="IPR013112">
    <property type="entry name" value="FAD-bd_8"/>
</dbReference>
<keyword evidence="11" id="KW-1185">Reference proteome</keyword>
<evidence type="ECO:0000256" key="4">
    <source>
        <dbReference type="ARBA" id="ARBA00022723"/>
    </source>
</evidence>
<dbReference type="Pfam" id="PF08022">
    <property type="entry name" value="FAD_binding_8"/>
    <property type="match status" value="1"/>
</dbReference>
<evidence type="ECO:0000256" key="3">
    <source>
        <dbReference type="ARBA" id="ARBA00022714"/>
    </source>
</evidence>
<comment type="cofactor">
    <cofactor evidence="1">
        <name>FAD</name>
        <dbReference type="ChEBI" id="CHEBI:57692"/>
    </cofactor>
</comment>
<dbReference type="GO" id="GO:0016491">
    <property type="term" value="F:oxidoreductase activity"/>
    <property type="evidence" value="ECO:0007669"/>
    <property type="project" value="UniProtKB-KW"/>
</dbReference>
<dbReference type="EMBL" id="CABPSQ010000001">
    <property type="protein sequence ID" value="VVE62121.1"/>
    <property type="molecule type" value="Genomic_DNA"/>
</dbReference>
<protein>
    <submittedName>
        <fullName evidence="10">Ferric reductase</fullName>
    </submittedName>
</protein>
<keyword evidence="8" id="KW-0411">Iron-sulfur</keyword>
<feature type="domain" description="FAD-binding FR-type" evidence="9">
    <location>
        <begin position="1"/>
        <end position="137"/>
    </location>
</feature>
<dbReference type="GO" id="GO:0051537">
    <property type="term" value="F:2 iron, 2 sulfur cluster binding"/>
    <property type="evidence" value="ECO:0007669"/>
    <property type="project" value="UniProtKB-KW"/>
</dbReference>
<dbReference type="PANTHER" id="PTHR47354">
    <property type="entry name" value="NADH OXIDOREDUCTASE HCR"/>
    <property type="match status" value="1"/>
</dbReference>
<proteinExistence type="predicted"/>
<dbReference type="InterPro" id="IPR050415">
    <property type="entry name" value="MRET"/>
</dbReference>
<evidence type="ECO:0000259" key="9">
    <source>
        <dbReference type="PROSITE" id="PS51384"/>
    </source>
</evidence>
<dbReference type="AlphaFoldDB" id="A0A5E4ZL60"/>
<evidence type="ECO:0000256" key="7">
    <source>
        <dbReference type="ARBA" id="ARBA00023004"/>
    </source>
</evidence>
<accession>A0A5E4ZL60</accession>
<sequence>MSFAIVLSVRPVWIEARLNGLDKMYRLHKWLGISALVAGIVHWLETLQHYPSLKVPESTLEVDERWQGHRPGQFAFLTSNPKEGAHPYTIASAWNPKDRLLTFITKALGDHTSSLPDRLRVGDRVKVEGPYGCFTFDDGRPRQIWIGAGIGITPFIARMKYLAQVGESGGKIIDLFHPTADLEPAAIDKLRADAHAAGVRLHLFVDRIDGRLSGERLRELMPEWKQASVWFCGPVAFAHALRADLTAHGLSDDAFHQELFEMR</sequence>
<dbReference type="InterPro" id="IPR039261">
    <property type="entry name" value="FNR_nucleotide-bd"/>
</dbReference>
<evidence type="ECO:0000256" key="2">
    <source>
        <dbReference type="ARBA" id="ARBA00022630"/>
    </source>
</evidence>
<dbReference type="GO" id="GO:0046872">
    <property type="term" value="F:metal ion binding"/>
    <property type="evidence" value="ECO:0007669"/>
    <property type="project" value="UniProtKB-KW"/>
</dbReference>
<reference evidence="10 11" key="1">
    <citation type="submission" date="2019-08" db="EMBL/GenBank/DDBJ databases">
        <authorList>
            <person name="Peeters C."/>
        </authorList>
    </citation>
    <scope>NUCLEOTIDE SEQUENCE [LARGE SCALE GENOMIC DNA]</scope>
    <source>
        <strain evidence="10 11">LMG 31118</strain>
    </source>
</reference>
<keyword evidence="3" id="KW-0001">2Fe-2S</keyword>
<keyword evidence="2" id="KW-0285">Flavoprotein</keyword>
<keyword evidence="6" id="KW-0560">Oxidoreductase</keyword>
<dbReference type="InterPro" id="IPR017927">
    <property type="entry name" value="FAD-bd_FR_type"/>
</dbReference>
<dbReference type="InterPro" id="IPR017938">
    <property type="entry name" value="Riboflavin_synthase-like_b-brl"/>
</dbReference>
<evidence type="ECO:0000256" key="5">
    <source>
        <dbReference type="ARBA" id="ARBA00022827"/>
    </source>
</evidence>
<dbReference type="GO" id="GO:0050660">
    <property type="term" value="F:flavin adenine dinucleotide binding"/>
    <property type="evidence" value="ECO:0007669"/>
    <property type="project" value="TreeGrafter"/>
</dbReference>
<keyword evidence="5" id="KW-0274">FAD</keyword>
<keyword evidence="7" id="KW-0408">Iron</keyword>
<name>A0A5E4ZL60_9BURK</name>
<evidence type="ECO:0000313" key="11">
    <source>
        <dbReference type="Proteomes" id="UP000414136"/>
    </source>
</evidence>
<dbReference type="SUPFAM" id="SSF52343">
    <property type="entry name" value="Ferredoxin reductase-like, C-terminal NADP-linked domain"/>
    <property type="match status" value="1"/>
</dbReference>
<dbReference type="PROSITE" id="PS51384">
    <property type="entry name" value="FAD_FR"/>
    <property type="match status" value="1"/>
</dbReference>
<evidence type="ECO:0000256" key="6">
    <source>
        <dbReference type="ARBA" id="ARBA00023002"/>
    </source>
</evidence>
<keyword evidence="4" id="KW-0479">Metal-binding</keyword>
<evidence type="ECO:0000256" key="8">
    <source>
        <dbReference type="ARBA" id="ARBA00023014"/>
    </source>
</evidence>
<dbReference type="Proteomes" id="UP000414136">
    <property type="component" value="Unassembled WGS sequence"/>
</dbReference>
<dbReference type="PRINTS" id="PR00409">
    <property type="entry name" value="PHDIOXRDTASE"/>
</dbReference>
<dbReference type="PANTHER" id="PTHR47354:SF8">
    <property type="entry name" value="1,2-PHENYLACETYL-COA EPOXIDASE, SUBUNIT E"/>
    <property type="match status" value="1"/>
</dbReference>
<evidence type="ECO:0000313" key="10">
    <source>
        <dbReference type="EMBL" id="VVE62121.1"/>
    </source>
</evidence>
<organism evidence="10 11">
    <name type="scientific">Pandoraea captiosa</name>
    <dbReference type="NCBI Taxonomy" id="2508302"/>
    <lineage>
        <taxon>Bacteria</taxon>
        <taxon>Pseudomonadati</taxon>
        <taxon>Pseudomonadota</taxon>
        <taxon>Betaproteobacteria</taxon>
        <taxon>Burkholderiales</taxon>
        <taxon>Burkholderiaceae</taxon>
        <taxon>Pandoraea</taxon>
    </lineage>
</organism>
<dbReference type="Gene3D" id="3.40.50.80">
    <property type="entry name" value="Nucleotide-binding domain of ferredoxin-NADP reductase (FNR) module"/>
    <property type="match status" value="1"/>
</dbReference>